<feature type="compositionally biased region" description="Polar residues" evidence="2">
    <location>
        <begin position="48"/>
        <end position="62"/>
    </location>
</feature>
<accession>E3M167</accession>
<dbReference type="HOGENOM" id="CLU_738173_0_0_1"/>
<evidence type="ECO:0000313" key="3">
    <source>
        <dbReference type="EMBL" id="EFO88684.1"/>
    </source>
</evidence>
<keyword evidence="4" id="KW-1185">Reference proteome</keyword>
<evidence type="ECO:0000256" key="2">
    <source>
        <dbReference type="SAM" id="MobiDB-lite"/>
    </source>
</evidence>
<reference evidence="3" key="1">
    <citation type="submission" date="2007-07" db="EMBL/GenBank/DDBJ databases">
        <title>PCAP assembly of the Caenorhabditis remanei genome.</title>
        <authorList>
            <consortium name="The Caenorhabditis remanei Sequencing Consortium"/>
            <person name="Wilson R.K."/>
        </authorList>
    </citation>
    <scope>NUCLEOTIDE SEQUENCE [LARGE SCALE GENOMIC DNA]</scope>
    <source>
        <strain evidence="3">PB4641</strain>
    </source>
</reference>
<dbReference type="Proteomes" id="UP000008281">
    <property type="component" value="Unassembled WGS sequence"/>
</dbReference>
<name>E3M167_CAERE</name>
<feature type="region of interest" description="Disordered" evidence="2">
    <location>
        <begin position="48"/>
        <end position="67"/>
    </location>
</feature>
<proteinExistence type="predicted"/>
<organism evidence="4">
    <name type="scientific">Caenorhabditis remanei</name>
    <name type="common">Caenorhabditis vulgaris</name>
    <dbReference type="NCBI Taxonomy" id="31234"/>
    <lineage>
        <taxon>Eukaryota</taxon>
        <taxon>Metazoa</taxon>
        <taxon>Ecdysozoa</taxon>
        <taxon>Nematoda</taxon>
        <taxon>Chromadorea</taxon>
        <taxon>Rhabditida</taxon>
        <taxon>Rhabditina</taxon>
        <taxon>Rhabditomorpha</taxon>
        <taxon>Rhabditoidea</taxon>
        <taxon>Rhabditidae</taxon>
        <taxon>Peloderinae</taxon>
        <taxon>Caenorhabditis</taxon>
    </lineage>
</organism>
<evidence type="ECO:0000256" key="1">
    <source>
        <dbReference type="SAM" id="Coils"/>
    </source>
</evidence>
<protein>
    <submittedName>
        <fullName evidence="3">Uncharacterized protein</fullName>
    </submittedName>
</protein>
<sequence length="375" mass="42385">MSQSTNSNVDTGIIIIGEVPAAPSAQGTFAVPIGPIRSNIARGRGNQVVRSRQYAHTGSPRTRGTGMAPYNYAAIQAAQTCQAQEAALRRQCEEDTAHYKQEILKLKPQIEEVQGRVDEYNEKFVEDVEKDKVLLGNYKKRLEDHSEKLEEFIKKEYLELNVKVAETSNQEGLKNDLKELERLQKLRKMLAENPHEPVPDSNSHDVKQIRQTLNKFGFGTKMTQDLEELRKAIATKAFFSKTGEQKEVENETATSFEQGVEICGSLGHKLGGIDLTPWLFNVKGLNVIPQIVMTAPKHGEKAYETLRKEKSPWTDLTSRVKCEWNRRAGYIQAFQAEQEVRGLVLPMSAVVKEMGETMAEKMREEEEEEETMDTV</sequence>
<evidence type="ECO:0000313" key="4">
    <source>
        <dbReference type="Proteomes" id="UP000008281"/>
    </source>
</evidence>
<dbReference type="AlphaFoldDB" id="E3M167"/>
<gene>
    <name evidence="3" type="ORF">CRE_06500</name>
</gene>
<dbReference type="InParanoid" id="E3M167"/>
<feature type="coiled-coil region" evidence="1">
    <location>
        <begin position="135"/>
        <end position="193"/>
    </location>
</feature>
<dbReference type="EMBL" id="DS268421">
    <property type="protein sequence ID" value="EFO88684.1"/>
    <property type="molecule type" value="Genomic_DNA"/>
</dbReference>
<keyword evidence="1" id="KW-0175">Coiled coil</keyword>